<dbReference type="CDD" id="cd17535">
    <property type="entry name" value="REC_NarL-like"/>
    <property type="match status" value="1"/>
</dbReference>
<dbReference type="Pfam" id="PF00072">
    <property type="entry name" value="Response_reg"/>
    <property type="match status" value="1"/>
</dbReference>
<dbReference type="GO" id="GO:0006355">
    <property type="term" value="P:regulation of DNA-templated transcription"/>
    <property type="evidence" value="ECO:0007669"/>
    <property type="project" value="InterPro"/>
</dbReference>
<dbReference type="GO" id="GO:0003677">
    <property type="term" value="F:DNA binding"/>
    <property type="evidence" value="ECO:0007669"/>
    <property type="project" value="UniProtKB-KW"/>
</dbReference>
<dbReference type="InterPro" id="IPR039420">
    <property type="entry name" value="WalR-like"/>
</dbReference>
<evidence type="ECO:0000256" key="3">
    <source>
        <dbReference type="ARBA" id="ARBA00023125"/>
    </source>
</evidence>
<proteinExistence type="predicted"/>
<dbReference type="EMBL" id="JASCXX010000085">
    <property type="protein sequence ID" value="MDI6451892.1"/>
    <property type="molecule type" value="Genomic_DNA"/>
</dbReference>
<dbReference type="PANTHER" id="PTHR43214:SF41">
    <property type="entry name" value="NITRATE_NITRITE RESPONSE REGULATOR PROTEIN NARP"/>
    <property type="match status" value="1"/>
</dbReference>
<keyword evidence="9" id="KW-1185">Reference proteome</keyword>
<gene>
    <name evidence="8" type="ORF">QJ522_22730</name>
</gene>
<comment type="caution">
    <text evidence="8">The sequence shown here is derived from an EMBL/GenBank/DDBJ whole genome shotgun (WGS) entry which is preliminary data.</text>
</comment>
<keyword evidence="4" id="KW-0804">Transcription</keyword>
<feature type="domain" description="Response regulatory" evidence="7">
    <location>
        <begin position="4"/>
        <end position="120"/>
    </location>
</feature>
<dbReference type="AlphaFoldDB" id="A0AAW6U1Y9"/>
<dbReference type="CDD" id="cd06170">
    <property type="entry name" value="LuxR_C_like"/>
    <property type="match status" value="1"/>
</dbReference>
<dbReference type="PROSITE" id="PS50043">
    <property type="entry name" value="HTH_LUXR_2"/>
    <property type="match status" value="1"/>
</dbReference>
<dbReference type="InterPro" id="IPR000792">
    <property type="entry name" value="Tscrpt_reg_LuxR_C"/>
</dbReference>
<evidence type="ECO:0000259" key="6">
    <source>
        <dbReference type="PROSITE" id="PS50043"/>
    </source>
</evidence>
<dbReference type="PRINTS" id="PR00038">
    <property type="entry name" value="HTHLUXR"/>
</dbReference>
<dbReference type="InterPro" id="IPR016032">
    <property type="entry name" value="Sig_transdc_resp-reg_C-effctor"/>
</dbReference>
<dbReference type="Gene3D" id="3.40.50.2300">
    <property type="match status" value="1"/>
</dbReference>
<keyword evidence="3" id="KW-0238">DNA-binding</keyword>
<evidence type="ECO:0000313" key="8">
    <source>
        <dbReference type="EMBL" id="MDI6451892.1"/>
    </source>
</evidence>
<keyword evidence="1 5" id="KW-0597">Phosphoprotein</keyword>
<protein>
    <submittedName>
        <fullName evidence="8">Response regulator transcription factor</fullName>
    </submittedName>
</protein>
<dbReference type="SUPFAM" id="SSF52172">
    <property type="entry name" value="CheY-like"/>
    <property type="match status" value="1"/>
</dbReference>
<dbReference type="Proteomes" id="UP001431776">
    <property type="component" value="Unassembled WGS sequence"/>
</dbReference>
<dbReference type="PROSITE" id="PS50110">
    <property type="entry name" value="RESPONSE_REGULATORY"/>
    <property type="match status" value="1"/>
</dbReference>
<feature type="domain" description="HTH luxR-type" evidence="6">
    <location>
        <begin position="151"/>
        <end position="211"/>
    </location>
</feature>
<evidence type="ECO:0000256" key="2">
    <source>
        <dbReference type="ARBA" id="ARBA00023015"/>
    </source>
</evidence>
<keyword evidence="2" id="KW-0805">Transcription regulation</keyword>
<evidence type="ECO:0000256" key="1">
    <source>
        <dbReference type="ARBA" id="ARBA00022553"/>
    </source>
</evidence>
<reference evidence="8" key="1">
    <citation type="submission" date="2023-05" db="EMBL/GenBank/DDBJ databases">
        <title>Anaerotaeda fermentans gen. nov., sp. nov., a novel anaerobic planctomycete of the new family within the order Sedimentisphaerales isolated from Taman Peninsula, Russia.</title>
        <authorList>
            <person name="Khomyakova M.A."/>
            <person name="Merkel A.Y."/>
            <person name="Slobodkin A.I."/>
        </authorList>
    </citation>
    <scope>NUCLEOTIDE SEQUENCE</scope>
    <source>
        <strain evidence="8">M17dextr</strain>
    </source>
</reference>
<evidence type="ECO:0000256" key="4">
    <source>
        <dbReference type="ARBA" id="ARBA00023163"/>
    </source>
</evidence>
<dbReference type="GO" id="GO:0000160">
    <property type="term" value="P:phosphorelay signal transduction system"/>
    <property type="evidence" value="ECO:0007669"/>
    <property type="project" value="InterPro"/>
</dbReference>
<dbReference type="SUPFAM" id="SSF46894">
    <property type="entry name" value="C-terminal effector domain of the bipartite response regulators"/>
    <property type="match status" value="1"/>
</dbReference>
<dbReference type="RefSeq" id="WP_349247297.1">
    <property type="nucleotide sequence ID" value="NZ_JASCXX010000085.1"/>
</dbReference>
<evidence type="ECO:0000256" key="5">
    <source>
        <dbReference type="PROSITE-ProRule" id="PRU00169"/>
    </source>
</evidence>
<accession>A0AAW6U1Y9</accession>
<dbReference type="Pfam" id="PF00196">
    <property type="entry name" value="GerE"/>
    <property type="match status" value="1"/>
</dbReference>
<dbReference type="InterPro" id="IPR001789">
    <property type="entry name" value="Sig_transdc_resp-reg_receiver"/>
</dbReference>
<feature type="modified residue" description="4-aspartylphosphate" evidence="5">
    <location>
        <position position="55"/>
    </location>
</feature>
<evidence type="ECO:0000313" key="9">
    <source>
        <dbReference type="Proteomes" id="UP001431776"/>
    </source>
</evidence>
<evidence type="ECO:0000259" key="7">
    <source>
        <dbReference type="PROSITE" id="PS50110"/>
    </source>
</evidence>
<name>A0AAW6U1Y9_9BACT</name>
<dbReference type="PANTHER" id="PTHR43214">
    <property type="entry name" value="TWO-COMPONENT RESPONSE REGULATOR"/>
    <property type="match status" value="1"/>
</dbReference>
<dbReference type="SMART" id="SM00448">
    <property type="entry name" value="REC"/>
    <property type="match status" value="1"/>
</dbReference>
<sequence>MNTRVLVAEGHAIFREAISLWLRRHSEFEVLTVAADGCDAVTLAIRVRPDVILMDAAMPRLNGIDATRQIAQEQPSIKIIIFSESVGSQSVCAALEAGAAGYLSKYCSSEELIRSIQHVVSGGTYLCPAASTVVVQRYLGDLNSSIYPVRNPLTAKQRHIVQQIAEGQSIKEIARNVELSPKTVDWHKAQIMKKLNIDSIAGLVRYAMAEGLTCETLLPVGTGPES</sequence>
<organism evidence="8 9">
    <name type="scientific">Anaerobaca lacustris</name>
    <dbReference type="NCBI Taxonomy" id="3044600"/>
    <lineage>
        <taxon>Bacteria</taxon>
        <taxon>Pseudomonadati</taxon>
        <taxon>Planctomycetota</taxon>
        <taxon>Phycisphaerae</taxon>
        <taxon>Sedimentisphaerales</taxon>
        <taxon>Anaerobacaceae</taxon>
        <taxon>Anaerobaca</taxon>
    </lineage>
</organism>
<dbReference type="InterPro" id="IPR058245">
    <property type="entry name" value="NreC/VraR/RcsB-like_REC"/>
</dbReference>
<dbReference type="InterPro" id="IPR011006">
    <property type="entry name" value="CheY-like_superfamily"/>
</dbReference>
<dbReference type="SMART" id="SM00421">
    <property type="entry name" value="HTH_LUXR"/>
    <property type="match status" value="1"/>
</dbReference>